<proteinExistence type="inferred from homology"/>
<dbReference type="HAMAP" id="MF_00528">
    <property type="entry name" value="Maf"/>
    <property type="match status" value="1"/>
</dbReference>
<dbReference type="Pfam" id="PF02545">
    <property type="entry name" value="Maf"/>
    <property type="match status" value="1"/>
</dbReference>
<feature type="site" description="Important for substrate specificity" evidence="3">
    <location>
        <position position="70"/>
    </location>
</feature>
<comment type="cofactor">
    <cofactor evidence="1 3">
        <name>a divalent metal cation</name>
        <dbReference type="ChEBI" id="CHEBI:60240"/>
    </cofactor>
</comment>
<dbReference type="EC" id="3.6.1.9" evidence="3"/>
<comment type="catalytic activity">
    <reaction evidence="3">
        <text>dTTP + H2O = dTMP + diphosphate + H(+)</text>
        <dbReference type="Rhea" id="RHEA:28534"/>
        <dbReference type="ChEBI" id="CHEBI:15377"/>
        <dbReference type="ChEBI" id="CHEBI:15378"/>
        <dbReference type="ChEBI" id="CHEBI:33019"/>
        <dbReference type="ChEBI" id="CHEBI:37568"/>
        <dbReference type="ChEBI" id="CHEBI:63528"/>
        <dbReference type="EC" id="3.6.1.9"/>
    </reaction>
</comment>
<reference evidence="4 5" key="1">
    <citation type="submission" date="2022-06" db="EMBL/GenBank/DDBJ databases">
        <title>Isolation of gut microbiota from human fecal samples.</title>
        <authorList>
            <person name="Pamer E.G."/>
            <person name="Barat B."/>
            <person name="Waligurski E."/>
            <person name="Medina S."/>
            <person name="Paddock L."/>
            <person name="Mostad J."/>
        </authorList>
    </citation>
    <scope>NUCLEOTIDE SEQUENCE [LARGE SCALE GENOMIC DNA]</scope>
    <source>
        <strain evidence="4 5">DFI.6.1</strain>
    </source>
</reference>
<dbReference type="RefSeq" id="WP_102269244.1">
    <property type="nucleotide sequence ID" value="NZ_CALVCM010000053.1"/>
</dbReference>
<comment type="caution">
    <text evidence="3">Lacks conserved residue(s) required for the propagation of feature annotation.</text>
</comment>
<dbReference type="PANTHER" id="PTHR43213">
    <property type="entry name" value="BIFUNCTIONAL DTTP/UTP PYROPHOSPHATASE/METHYLTRANSFERASE PROTEIN-RELATED"/>
    <property type="match status" value="1"/>
</dbReference>
<dbReference type="SUPFAM" id="SSF52972">
    <property type="entry name" value="ITPase-like"/>
    <property type="match status" value="1"/>
</dbReference>
<comment type="similarity">
    <text evidence="3">Belongs to the Maf family. YhdE subfamily.</text>
</comment>
<evidence type="ECO:0000313" key="4">
    <source>
        <dbReference type="EMBL" id="MCQ5121923.1"/>
    </source>
</evidence>
<keyword evidence="2 3" id="KW-0378">Hydrolase</keyword>
<gene>
    <name evidence="4" type="ORF">NE663_06575</name>
</gene>
<feature type="site" description="Important for substrate specificity" evidence="3">
    <location>
        <position position="152"/>
    </location>
</feature>
<evidence type="ECO:0000313" key="5">
    <source>
        <dbReference type="Proteomes" id="UP001524435"/>
    </source>
</evidence>
<feature type="site" description="Important for substrate specificity" evidence="3">
    <location>
        <position position="12"/>
    </location>
</feature>
<dbReference type="PIRSF" id="PIRSF006305">
    <property type="entry name" value="Maf"/>
    <property type="match status" value="1"/>
</dbReference>
<evidence type="ECO:0000256" key="1">
    <source>
        <dbReference type="ARBA" id="ARBA00001968"/>
    </source>
</evidence>
<comment type="catalytic activity">
    <reaction evidence="3">
        <text>UTP + H2O = UMP + diphosphate + H(+)</text>
        <dbReference type="Rhea" id="RHEA:29395"/>
        <dbReference type="ChEBI" id="CHEBI:15377"/>
        <dbReference type="ChEBI" id="CHEBI:15378"/>
        <dbReference type="ChEBI" id="CHEBI:33019"/>
        <dbReference type="ChEBI" id="CHEBI:46398"/>
        <dbReference type="ChEBI" id="CHEBI:57865"/>
        <dbReference type="EC" id="3.6.1.9"/>
    </reaction>
</comment>
<dbReference type="NCBIfam" id="TIGR00172">
    <property type="entry name" value="maf"/>
    <property type="match status" value="1"/>
</dbReference>
<feature type="active site" description="Proton acceptor" evidence="3">
    <location>
        <position position="69"/>
    </location>
</feature>
<dbReference type="CDD" id="cd00555">
    <property type="entry name" value="Maf"/>
    <property type="match status" value="1"/>
</dbReference>
<dbReference type="InterPro" id="IPR003697">
    <property type="entry name" value="Maf-like"/>
</dbReference>
<comment type="function">
    <text evidence="3">Nucleoside triphosphate pyrophosphatase that hydrolyzes dTTP and UTP. May have a dual role in cell division arrest and in preventing the incorporation of modified nucleotides into cellular nucleic acids.</text>
</comment>
<keyword evidence="5" id="KW-1185">Reference proteome</keyword>
<dbReference type="Gene3D" id="3.90.950.10">
    <property type="match status" value="1"/>
</dbReference>
<sequence length="186" mass="21054">MRRIILASESPRRRELMAKLDVPFTVKGAQIDETLNKELPLYEAIEDIAYRKAAAVAKKYPQEWIVSADTIVCLDDQVMGKPQDEQQAEMMLKRLSGRTHQVITAVCIYDGKTAHLFHEVSKVTFYALSEEEIKAYIATKEPLDKAGAYGIQGKGAFLVEKIEGDYYNIVGLPIARLKREMEDCLK</sequence>
<dbReference type="InterPro" id="IPR029001">
    <property type="entry name" value="ITPase-like_fam"/>
</dbReference>
<name>A0ABT1SL24_9FIRM</name>
<accession>A0ABT1SL24</accession>
<dbReference type="PANTHER" id="PTHR43213:SF5">
    <property type="entry name" value="BIFUNCTIONAL DTTP_UTP PYROPHOSPHATASE_METHYLTRANSFERASE PROTEIN-RELATED"/>
    <property type="match status" value="1"/>
</dbReference>
<evidence type="ECO:0000256" key="2">
    <source>
        <dbReference type="ARBA" id="ARBA00022801"/>
    </source>
</evidence>
<dbReference type="Proteomes" id="UP001524435">
    <property type="component" value="Unassembled WGS sequence"/>
</dbReference>
<organism evidence="4 5">
    <name type="scientific">Massilicoli timonensis</name>
    <dbReference type="NCBI Taxonomy" id="2015901"/>
    <lineage>
        <taxon>Bacteria</taxon>
        <taxon>Bacillati</taxon>
        <taxon>Bacillota</taxon>
        <taxon>Erysipelotrichia</taxon>
        <taxon>Erysipelotrichales</taxon>
        <taxon>Erysipelotrichaceae</taxon>
        <taxon>Massilicoli</taxon>
    </lineage>
</organism>
<comment type="subcellular location">
    <subcellularLocation>
        <location evidence="3">Cytoplasm</location>
    </subcellularLocation>
</comment>
<keyword evidence="3" id="KW-0963">Cytoplasm</keyword>
<evidence type="ECO:0000256" key="3">
    <source>
        <dbReference type="HAMAP-Rule" id="MF_00528"/>
    </source>
</evidence>
<comment type="caution">
    <text evidence="4">The sequence shown here is derived from an EMBL/GenBank/DDBJ whole genome shotgun (WGS) entry which is preliminary data.</text>
</comment>
<dbReference type="EMBL" id="JANGCH010000008">
    <property type="protein sequence ID" value="MCQ5121923.1"/>
    <property type="molecule type" value="Genomic_DNA"/>
</dbReference>
<keyword evidence="3" id="KW-0546">Nucleotide metabolism</keyword>
<protein>
    <recommendedName>
        <fullName evidence="3">dTTP/UTP pyrophosphatase</fullName>
        <shortName evidence="3">dTTPase/UTPase</shortName>
        <ecNumber evidence="3">3.6.1.9</ecNumber>
    </recommendedName>
    <alternativeName>
        <fullName evidence="3">Nucleoside triphosphate pyrophosphatase</fullName>
    </alternativeName>
    <alternativeName>
        <fullName evidence="3">Nucleotide pyrophosphatase</fullName>
        <shortName evidence="3">Nucleotide PPase</shortName>
    </alternativeName>
</protein>